<comment type="caution">
    <text evidence="3">The sequence shown here is derived from an EMBL/GenBank/DDBJ whole genome shotgun (WGS) entry which is preliminary data.</text>
</comment>
<keyword evidence="4" id="KW-1185">Reference proteome</keyword>
<dbReference type="Pfam" id="PF00646">
    <property type="entry name" value="F-box"/>
    <property type="match status" value="1"/>
</dbReference>
<accession>A0AAV9W956</accession>
<dbReference type="EMBL" id="JAVHJL010000004">
    <property type="protein sequence ID" value="KAK6504672.1"/>
    <property type="molecule type" value="Genomic_DNA"/>
</dbReference>
<sequence length="306" mass="35696">MKKFLNFFRPSTTTAPVADEDPWSKIPTPTNTYSPPSFAHPPPPKNRPLPLLPAELHLQILTHTSWEDHPTLSRVCKLWRHFLKTSPEILSSHYENYNPFYEEAFASSILKDRPRPYLHKVVEHLSTLIRHPKTGNFQPGRIQLKEPRDRWGGHWDFSKSTSFSAGARYIFPQCRFLPPIDYSFFKDEPVVRYTPGRGEKVGIKVTDTSYSSEYIHTTISTKPLNFYEDMTVEEYITELVRLVNLEESLCEYSYDPDRVIPEIEEGNWSNVVWVSVYSTMMITVSVRWVVKGVYYRVAKDSYLYST</sequence>
<evidence type="ECO:0000256" key="1">
    <source>
        <dbReference type="SAM" id="MobiDB-lite"/>
    </source>
</evidence>
<evidence type="ECO:0000259" key="2">
    <source>
        <dbReference type="PROSITE" id="PS50181"/>
    </source>
</evidence>
<dbReference type="InterPro" id="IPR036047">
    <property type="entry name" value="F-box-like_dom_sf"/>
</dbReference>
<protein>
    <recommendedName>
        <fullName evidence="2">F-box domain-containing protein</fullName>
    </recommendedName>
</protein>
<feature type="domain" description="F-box" evidence="2">
    <location>
        <begin position="46"/>
        <end position="97"/>
    </location>
</feature>
<dbReference type="Gene3D" id="1.20.1280.50">
    <property type="match status" value="1"/>
</dbReference>
<gene>
    <name evidence="3" type="ORF">TWF481_006611</name>
</gene>
<dbReference type="InterPro" id="IPR001810">
    <property type="entry name" value="F-box_dom"/>
</dbReference>
<dbReference type="AlphaFoldDB" id="A0AAV9W956"/>
<organism evidence="3 4">
    <name type="scientific">Arthrobotrys musiformis</name>
    <dbReference type="NCBI Taxonomy" id="47236"/>
    <lineage>
        <taxon>Eukaryota</taxon>
        <taxon>Fungi</taxon>
        <taxon>Dikarya</taxon>
        <taxon>Ascomycota</taxon>
        <taxon>Pezizomycotina</taxon>
        <taxon>Orbiliomycetes</taxon>
        <taxon>Orbiliales</taxon>
        <taxon>Orbiliaceae</taxon>
        <taxon>Arthrobotrys</taxon>
    </lineage>
</organism>
<evidence type="ECO:0000313" key="4">
    <source>
        <dbReference type="Proteomes" id="UP001370758"/>
    </source>
</evidence>
<dbReference type="SUPFAM" id="SSF81383">
    <property type="entry name" value="F-box domain"/>
    <property type="match status" value="1"/>
</dbReference>
<name>A0AAV9W956_9PEZI</name>
<evidence type="ECO:0000313" key="3">
    <source>
        <dbReference type="EMBL" id="KAK6504672.1"/>
    </source>
</evidence>
<dbReference type="PROSITE" id="PS50181">
    <property type="entry name" value="FBOX"/>
    <property type="match status" value="1"/>
</dbReference>
<reference evidence="3 4" key="1">
    <citation type="submission" date="2023-08" db="EMBL/GenBank/DDBJ databases">
        <authorList>
            <person name="Palmer J.M."/>
        </authorList>
    </citation>
    <scope>NUCLEOTIDE SEQUENCE [LARGE SCALE GENOMIC DNA]</scope>
    <source>
        <strain evidence="3 4">TWF481</strain>
    </source>
</reference>
<feature type="region of interest" description="Disordered" evidence="1">
    <location>
        <begin position="12"/>
        <end position="46"/>
    </location>
</feature>
<proteinExistence type="predicted"/>
<dbReference type="Proteomes" id="UP001370758">
    <property type="component" value="Unassembled WGS sequence"/>
</dbReference>